<dbReference type="FunFam" id="2.120.10.80:FF:000031">
    <property type="entry name" value="attractin"/>
    <property type="match status" value="1"/>
</dbReference>
<comment type="function">
    <text evidence="15">Involved in the initial immune cell clustering during inflammatory response and may regulate chemotactic activity of chemokines. May play a role in melanocortin signaling pathways that regulate energy homeostasis and hair color. Low-affinity receptor for agouti. Has a critical role in normal myelination in the central nervous system.</text>
</comment>
<evidence type="ECO:0000256" key="1">
    <source>
        <dbReference type="ARBA" id="ARBA00004251"/>
    </source>
</evidence>
<evidence type="ECO:0000256" key="6">
    <source>
        <dbReference type="ARBA" id="ARBA00022729"/>
    </source>
</evidence>
<comment type="subcellular location">
    <subcellularLocation>
        <location evidence="1">Cell membrane</location>
        <topology evidence="1">Single-pass type I membrane protein</topology>
    </subcellularLocation>
</comment>
<feature type="domain" description="EGF-like" evidence="21">
    <location>
        <begin position="20"/>
        <end position="53"/>
    </location>
</feature>
<dbReference type="Pfam" id="PF24973">
    <property type="entry name" value="EGF_LMN_ATRN"/>
    <property type="match status" value="1"/>
</dbReference>
<dbReference type="Pfam" id="PF01437">
    <property type="entry name" value="PSI"/>
    <property type="match status" value="1"/>
</dbReference>
<comment type="subunit">
    <text evidence="16">Monomer and homotrimer.</text>
</comment>
<dbReference type="InterPro" id="IPR016186">
    <property type="entry name" value="C-type_lectin-like/link_sf"/>
</dbReference>
<evidence type="ECO:0000256" key="3">
    <source>
        <dbReference type="ARBA" id="ARBA00022475"/>
    </source>
</evidence>
<evidence type="ECO:0000256" key="12">
    <source>
        <dbReference type="ARBA" id="ARBA00023180"/>
    </source>
</evidence>
<keyword evidence="11" id="KW-0675">Receptor</keyword>
<evidence type="ECO:0000256" key="14">
    <source>
        <dbReference type="ARBA" id="ARBA00023292"/>
    </source>
</evidence>
<sequence>MALLLLLWVLGPAAGEEVAVSKECDKPCANGGRCQPGTGQCECQPGWVGDQCQHCGGRFRYRVLHILFGVVLVYSKDEKLGADELAFFVNSFYKLKYRKCELFFHSENTVQKGYRTLPSTSEIIQDRITGLIYEVGDSYDAELIGYKEGNIPSSPSLAPEQRGSRILEAFPWPPLGSLQQLHVLLLLAPGLGQLCRLTEPSGYVTDGPGNYKYKTKCTWLIEGSISVAGVHSGIKAPLANLPVDTRPYGEVRKLKGRKGEGTGQCVQGSGEAGSPGHNCGIPVLEVSLHDELERDFGQEHGVTERREWLPTVRNGLIVPEKDSNETVPEVVATSGYALLHFFSDAAYNLTGFNITYNFNMCPNNCSGQGECRLNSSTMAPQCECAERWKGEACDIPYCPDNCGAPERGQCNLNGSRACLCSAGWQGPGCSIPLPANQSFWTREEYTLPKLPRASHKTVIHDNKMWIVGGYVFNHSDSQKVLAYDLISEEWLPLNNSVNSVEMRYGHSLALYEDNIYMYGGKIDATGNVSSQLWVFHIPRQSWAVLTPKAKEQYAVVGHSAHIVTLQDNSTVMLVLFGHCPLYGYISNVQEYNLVTNTWSILQTSGALVQGGYGHSSVYDPNTRSIYIHGGYKAFSANKYRLADDLYKYEVDSRMWTILKDSRFFRYLHTAVIVSGTMLVFGGNTHNDTSMSHGAKCFSSDFMAYDIACDRWSVLPRPALHHDVNRFGHSAVLYNSTMYVFGGFNSLLLSDILKFTPERCEAFDNKTSCLRAGPGVRCVWASHPPRCIPWENATAEQQQKVFEDCPPKPVVDSEKCDQITDCYSCTANTNSCQWCSDQCIPAHNNCTEEQVPITLYDNCPKDNPAYYCNKKTSCKSCAMDQNCQWEPRNQECIALPENICGTNWHLVGNSCLKITNTKENYDHAKLSCRSNGALLASLTTQKKVEFVLKELQKIQSSPKSLTPWVGLRKINVSYWCWEDMSPFTNTLVQWLPSEPSDAGFCGYLAEPSQQGLKAATCINEVNGSVCERPANHSAKQCRPPCALRAACGECTSGSSECMWCSNMKQCVDSNAYVASFPYGQCMEWYTMSSCPPENCSGYCTCAQCLEQPGCGWCTDPSNTGKGKCIEGSYRGPVKMPTPSTPGKHSLEPVLNVSMCPMENSYNWSFIQCPACQCNGHSKCVNESICEKCENLTTGRHCETCISGYYGDPTNGGTCQHTLLIDYQFTFSLSQEDDRYYTAINFVATPEEQNRDLDMFINASKNFNLNITWSTSFAAGTQAGEEIPVVSRTNIKEYKDSFSNEKFDFRNSPNITFFVYVSNFTWPIKIQVTSEDAAFE</sequence>
<protein>
    <recommendedName>
        <fullName evidence="17">Attractin</fullName>
    </recommendedName>
</protein>
<dbReference type="InterPro" id="IPR000742">
    <property type="entry name" value="EGF"/>
</dbReference>
<dbReference type="SMART" id="SM00034">
    <property type="entry name" value="CLECT"/>
    <property type="match status" value="1"/>
</dbReference>
<dbReference type="PANTHER" id="PTHR46376">
    <property type="entry name" value="LEUCINE-ZIPPER-LIKE TRANSCRIPTIONAL REGULATOR 1"/>
    <property type="match status" value="1"/>
</dbReference>
<dbReference type="FunFam" id="3.10.100.10:FF:000012">
    <property type="entry name" value="Attractin"/>
    <property type="match status" value="1"/>
</dbReference>
<evidence type="ECO:0000256" key="19">
    <source>
        <dbReference type="PROSITE-ProRule" id="PRU00460"/>
    </source>
</evidence>
<evidence type="ECO:0000256" key="5">
    <source>
        <dbReference type="ARBA" id="ARBA00022692"/>
    </source>
</evidence>
<evidence type="ECO:0000256" key="17">
    <source>
        <dbReference type="ARBA" id="ARBA00074596"/>
    </source>
</evidence>
<feature type="disulfide bond" evidence="18">
    <location>
        <begin position="24"/>
        <end position="34"/>
    </location>
</feature>
<keyword evidence="14 19" id="KW-0424">Laminin EGF-like domain</keyword>
<dbReference type="InterPro" id="IPR002165">
    <property type="entry name" value="Plexin_repeat"/>
</dbReference>
<keyword evidence="12" id="KW-0325">Glycoprotein</keyword>
<evidence type="ECO:0000256" key="18">
    <source>
        <dbReference type="PROSITE-ProRule" id="PRU00076"/>
    </source>
</evidence>
<evidence type="ECO:0000256" key="20">
    <source>
        <dbReference type="SAM" id="SignalP"/>
    </source>
</evidence>
<evidence type="ECO:0000256" key="10">
    <source>
        <dbReference type="ARBA" id="ARBA00023157"/>
    </source>
</evidence>
<evidence type="ECO:0000256" key="11">
    <source>
        <dbReference type="ARBA" id="ARBA00023170"/>
    </source>
</evidence>
<dbReference type="CDD" id="cd00055">
    <property type="entry name" value="EGF_Lam"/>
    <property type="match status" value="2"/>
</dbReference>
<evidence type="ECO:0000256" key="4">
    <source>
        <dbReference type="ARBA" id="ARBA00022536"/>
    </source>
</evidence>
<feature type="disulfide bond" evidence="18">
    <location>
        <begin position="365"/>
        <end position="382"/>
    </location>
</feature>
<dbReference type="Gene3D" id="2.120.10.80">
    <property type="entry name" value="Kelch-type beta propeller"/>
    <property type="match status" value="2"/>
</dbReference>
<dbReference type="GO" id="GO:0005794">
    <property type="term" value="C:Golgi apparatus"/>
    <property type="evidence" value="ECO:0007669"/>
    <property type="project" value="TreeGrafter"/>
</dbReference>
<dbReference type="InterPro" id="IPR002049">
    <property type="entry name" value="LE_dom"/>
</dbReference>
<comment type="caution">
    <text evidence="18">Lacks conserved residue(s) required for the propagation of feature annotation.</text>
</comment>
<dbReference type="Gene3D" id="2.10.25.10">
    <property type="entry name" value="Laminin"/>
    <property type="match status" value="2"/>
</dbReference>
<feature type="chain" id="PRO_5018156133" description="Attractin" evidence="20">
    <location>
        <begin position="16"/>
        <end position="1334"/>
    </location>
</feature>
<evidence type="ECO:0000313" key="25">
    <source>
        <dbReference type="Proteomes" id="UP000269221"/>
    </source>
</evidence>
<dbReference type="FunFam" id="2.10.25.10:FF:000079">
    <property type="entry name" value="Attractin like 1"/>
    <property type="match status" value="1"/>
</dbReference>
<name>A0A3M0JK95_HIRRU</name>
<dbReference type="Pfam" id="PF24972">
    <property type="entry name" value="GBD_ATRN"/>
    <property type="match status" value="1"/>
</dbReference>
<dbReference type="EMBL" id="QRBI01000138">
    <property type="protein sequence ID" value="RMC01363.1"/>
    <property type="molecule type" value="Genomic_DNA"/>
</dbReference>
<keyword evidence="8" id="KW-1133">Transmembrane helix</keyword>
<comment type="caution">
    <text evidence="24">The sequence shown here is derived from an EMBL/GenBank/DDBJ whole genome shotgun (WGS) entry which is preliminary data.</text>
</comment>
<dbReference type="GO" id="GO:0006954">
    <property type="term" value="P:inflammatory response"/>
    <property type="evidence" value="ECO:0007669"/>
    <property type="project" value="UniProtKB-KW"/>
</dbReference>
<dbReference type="PROSITE" id="PS00022">
    <property type="entry name" value="EGF_1"/>
    <property type="match status" value="3"/>
</dbReference>
<keyword evidence="7" id="KW-0677">Repeat</keyword>
<evidence type="ECO:0000259" key="22">
    <source>
        <dbReference type="PROSITE" id="PS50027"/>
    </source>
</evidence>
<dbReference type="InterPro" id="IPR056863">
    <property type="entry name" value="LMN_ATRN_NET-like_EGF"/>
</dbReference>
<dbReference type="SUPFAM" id="SSF56436">
    <property type="entry name" value="C-type lectin-like"/>
    <property type="match status" value="1"/>
</dbReference>
<dbReference type="SMART" id="SM00180">
    <property type="entry name" value="EGF_Lam"/>
    <property type="match status" value="1"/>
</dbReference>
<feature type="disulfide bond" evidence="18">
    <location>
        <begin position="361"/>
        <end position="371"/>
    </location>
</feature>
<evidence type="ECO:0000256" key="7">
    <source>
        <dbReference type="ARBA" id="ARBA00022737"/>
    </source>
</evidence>
<dbReference type="PROSITE" id="PS50041">
    <property type="entry name" value="C_TYPE_LECTIN_2"/>
    <property type="match status" value="1"/>
</dbReference>
<keyword evidence="25" id="KW-1185">Reference proteome</keyword>
<evidence type="ECO:0000313" key="24">
    <source>
        <dbReference type="EMBL" id="RMC01363.1"/>
    </source>
</evidence>
<dbReference type="Gene3D" id="3.10.100.10">
    <property type="entry name" value="Mannose-Binding Protein A, subunit A"/>
    <property type="match status" value="1"/>
</dbReference>
<dbReference type="InterPro" id="IPR001304">
    <property type="entry name" value="C-type_lectin-like"/>
</dbReference>
<dbReference type="SMART" id="SM00181">
    <property type="entry name" value="EGF"/>
    <property type="match status" value="4"/>
</dbReference>
<dbReference type="PANTHER" id="PTHR46376:SF3">
    <property type="entry name" value="ATTRACTIN"/>
    <property type="match status" value="1"/>
</dbReference>
<dbReference type="InterPro" id="IPR051568">
    <property type="entry name" value="LZTR1/Attractin"/>
</dbReference>
<evidence type="ECO:0000256" key="13">
    <source>
        <dbReference type="ARBA" id="ARBA00023198"/>
    </source>
</evidence>
<dbReference type="STRING" id="333673.A0A3M0JK95"/>
<keyword evidence="9" id="KW-0472">Membrane</keyword>
<feature type="domain" description="EGF-like" evidence="21">
    <location>
        <begin position="357"/>
        <end position="394"/>
    </location>
</feature>
<evidence type="ECO:0000256" key="15">
    <source>
        <dbReference type="ARBA" id="ARBA00058400"/>
    </source>
</evidence>
<evidence type="ECO:0000256" key="9">
    <source>
        <dbReference type="ARBA" id="ARBA00023136"/>
    </source>
</evidence>
<keyword evidence="4 18" id="KW-0245">EGF-like domain</keyword>
<dbReference type="GO" id="GO:0005886">
    <property type="term" value="C:plasma membrane"/>
    <property type="evidence" value="ECO:0007669"/>
    <property type="project" value="UniProtKB-SubCell"/>
</dbReference>
<dbReference type="InterPro" id="IPR015915">
    <property type="entry name" value="Kelch-typ_b-propeller"/>
</dbReference>
<dbReference type="PROSITE" id="PS01186">
    <property type="entry name" value="EGF_2"/>
    <property type="match status" value="1"/>
</dbReference>
<feature type="disulfide bond" evidence="19">
    <location>
        <begin position="1199"/>
        <end position="1213"/>
    </location>
</feature>
<feature type="domain" description="Laminin EGF-like" evidence="22">
    <location>
        <begin position="1170"/>
        <end position="1215"/>
    </location>
</feature>
<dbReference type="PROSITE" id="PS50027">
    <property type="entry name" value="EGF_LAM_2"/>
    <property type="match status" value="1"/>
</dbReference>
<feature type="disulfide bond" evidence="19">
    <location>
        <begin position="1187"/>
        <end position="1196"/>
    </location>
</feature>
<keyword evidence="6 20" id="KW-0732">Signal</keyword>
<dbReference type="SUPFAM" id="SSF117281">
    <property type="entry name" value="Kelch motif"/>
    <property type="match status" value="1"/>
</dbReference>
<keyword evidence="13" id="KW-0395">Inflammatory response</keyword>
<dbReference type="InterPro" id="IPR056737">
    <property type="entry name" value="Beta-prop_ATRN-MKLN-like"/>
</dbReference>
<gene>
    <name evidence="24" type="ORF">DUI87_22152</name>
</gene>
<dbReference type="PROSITE" id="PS50026">
    <property type="entry name" value="EGF_3"/>
    <property type="match status" value="2"/>
</dbReference>
<feature type="signal peptide" evidence="20">
    <location>
        <begin position="1"/>
        <end position="15"/>
    </location>
</feature>
<evidence type="ECO:0000259" key="23">
    <source>
        <dbReference type="PROSITE" id="PS50041"/>
    </source>
</evidence>
<keyword evidence="3" id="KW-1003">Cell membrane</keyword>
<feature type="disulfide bond" evidence="18">
    <location>
        <begin position="384"/>
        <end position="393"/>
    </location>
</feature>
<dbReference type="SUPFAM" id="SSF57196">
    <property type="entry name" value="EGF/Laminin"/>
    <property type="match status" value="1"/>
</dbReference>
<dbReference type="SMART" id="SM00423">
    <property type="entry name" value="PSI"/>
    <property type="match status" value="5"/>
</dbReference>
<evidence type="ECO:0000256" key="2">
    <source>
        <dbReference type="ARBA" id="ARBA00022441"/>
    </source>
</evidence>
<dbReference type="OrthoDB" id="9998912at2759"/>
<reference evidence="24 25" key="1">
    <citation type="submission" date="2018-07" db="EMBL/GenBank/DDBJ databases">
        <title>A high quality draft genome assembly of the barn swallow (H. rustica rustica).</title>
        <authorList>
            <person name="Formenti G."/>
            <person name="Chiara M."/>
            <person name="Poveda L."/>
            <person name="Francoijs K.-J."/>
            <person name="Bonisoli-Alquati A."/>
            <person name="Canova L."/>
            <person name="Gianfranceschi L."/>
            <person name="Horner D.S."/>
            <person name="Saino N."/>
        </authorList>
    </citation>
    <scope>NUCLEOTIDE SEQUENCE [LARGE SCALE GENOMIC DNA]</scope>
    <source>
        <strain evidence="24">Chelidonia</strain>
        <tissue evidence="24">Blood</tissue>
    </source>
</reference>
<feature type="disulfide bond" evidence="18">
    <location>
        <begin position="43"/>
        <end position="52"/>
    </location>
</feature>
<organism evidence="24 25">
    <name type="scientific">Hirundo rustica rustica</name>
    <dbReference type="NCBI Taxonomy" id="333673"/>
    <lineage>
        <taxon>Eukaryota</taxon>
        <taxon>Metazoa</taxon>
        <taxon>Chordata</taxon>
        <taxon>Craniata</taxon>
        <taxon>Vertebrata</taxon>
        <taxon>Euteleostomi</taxon>
        <taxon>Archelosauria</taxon>
        <taxon>Archosauria</taxon>
        <taxon>Dinosauria</taxon>
        <taxon>Saurischia</taxon>
        <taxon>Theropoda</taxon>
        <taxon>Coelurosauria</taxon>
        <taxon>Aves</taxon>
        <taxon>Neognathae</taxon>
        <taxon>Neoaves</taxon>
        <taxon>Telluraves</taxon>
        <taxon>Australaves</taxon>
        <taxon>Passeriformes</taxon>
        <taxon>Sylvioidea</taxon>
        <taxon>Hirundinidae</taxon>
        <taxon>Hirundo</taxon>
    </lineage>
</organism>
<proteinExistence type="predicted"/>
<keyword evidence="10 18" id="KW-1015">Disulfide bond</keyword>
<dbReference type="InterPro" id="IPR016187">
    <property type="entry name" value="CTDL_fold"/>
</dbReference>
<evidence type="ECO:0000256" key="8">
    <source>
        <dbReference type="ARBA" id="ARBA00022989"/>
    </source>
</evidence>
<keyword evidence="2" id="KW-0880">Kelch repeat</keyword>
<dbReference type="InterPro" id="IPR016201">
    <property type="entry name" value="PSI"/>
</dbReference>
<evidence type="ECO:0000259" key="21">
    <source>
        <dbReference type="PROSITE" id="PS50026"/>
    </source>
</evidence>
<accession>A0A3M0JK95</accession>
<feature type="domain" description="C-type lectin" evidence="23">
    <location>
        <begin position="906"/>
        <end position="1026"/>
    </location>
</feature>
<keyword evidence="5" id="KW-0812">Transmembrane</keyword>
<evidence type="ECO:0000256" key="16">
    <source>
        <dbReference type="ARBA" id="ARBA00065783"/>
    </source>
</evidence>
<dbReference type="PROSITE" id="PS01248">
    <property type="entry name" value="EGF_LAM_1"/>
    <property type="match status" value="1"/>
</dbReference>
<dbReference type="FunFam" id="2.120.10.80:FF:000034">
    <property type="entry name" value="Attractin"/>
    <property type="match status" value="1"/>
</dbReference>
<dbReference type="Proteomes" id="UP000269221">
    <property type="component" value="Unassembled WGS sequence"/>
</dbReference>
<dbReference type="InterPro" id="IPR056732">
    <property type="entry name" value="GBD_ATRN"/>
</dbReference>
<dbReference type="Pfam" id="PF24981">
    <property type="entry name" value="Beta-prop_ATRN-LZTR1"/>
    <property type="match status" value="1"/>
</dbReference>